<keyword evidence="4" id="KW-0862">Zinc</keyword>
<dbReference type="Pfam" id="PF02721">
    <property type="entry name" value="DUF223"/>
    <property type="match status" value="1"/>
</dbReference>
<evidence type="ECO:0000259" key="7">
    <source>
        <dbReference type="Pfam" id="PF02721"/>
    </source>
</evidence>
<dbReference type="Pfam" id="PF08646">
    <property type="entry name" value="Rep_fac-A_C"/>
    <property type="match status" value="1"/>
</dbReference>
<feature type="domain" description="Replication protein A 70 kDa DNA-binding subunit B/D first OB fold" evidence="7">
    <location>
        <begin position="5"/>
        <end position="105"/>
    </location>
</feature>
<feature type="compositionally biased region" description="Polar residues" evidence="6">
    <location>
        <begin position="474"/>
        <end position="484"/>
    </location>
</feature>
<comment type="similarity">
    <text evidence="1">Belongs to the replication factor A protein 1 family.</text>
</comment>
<dbReference type="PANTHER" id="PTHR47165">
    <property type="entry name" value="OS03G0429900 PROTEIN"/>
    <property type="match status" value="1"/>
</dbReference>
<evidence type="ECO:0000259" key="8">
    <source>
        <dbReference type="Pfam" id="PF08646"/>
    </source>
</evidence>
<feature type="compositionally biased region" description="Low complexity" evidence="6">
    <location>
        <begin position="456"/>
        <end position="473"/>
    </location>
</feature>
<dbReference type="CDD" id="cd04481">
    <property type="entry name" value="RPA1_DBD_B_like"/>
    <property type="match status" value="1"/>
</dbReference>
<dbReference type="SUPFAM" id="SSF50249">
    <property type="entry name" value="Nucleic acid-binding proteins"/>
    <property type="match status" value="3"/>
</dbReference>
<dbReference type="InterPro" id="IPR013955">
    <property type="entry name" value="Rep_factor-A_C"/>
</dbReference>
<accession>A0ABM0TGF4</accession>
<reference evidence="10" key="2">
    <citation type="submission" date="2025-08" db="UniProtKB">
        <authorList>
            <consortium name="RefSeq"/>
        </authorList>
    </citation>
    <scope>IDENTIFICATION</scope>
    <source>
        <tissue evidence="10">Leaf</tissue>
    </source>
</reference>
<dbReference type="InterPro" id="IPR003871">
    <property type="entry name" value="RFA1B/D_OB_1st"/>
</dbReference>
<dbReference type="InterPro" id="IPR047192">
    <property type="entry name" value="Euk_RPA1_DBD_C"/>
</dbReference>
<protein>
    <submittedName>
        <fullName evidence="10">Replication protein A 70 kDa DNA-binding subunit B-like</fullName>
    </submittedName>
</protein>
<organism evidence="9 10">
    <name type="scientific">Camelina sativa</name>
    <name type="common">False flax</name>
    <name type="synonym">Myagrum sativum</name>
    <dbReference type="NCBI Taxonomy" id="90675"/>
    <lineage>
        <taxon>Eukaryota</taxon>
        <taxon>Viridiplantae</taxon>
        <taxon>Streptophyta</taxon>
        <taxon>Embryophyta</taxon>
        <taxon>Tracheophyta</taxon>
        <taxon>Spermatophyta</taxon>
        <taxon>Magnoliopsida</taxon>
        <taxon>eudicotyledons</taxon>
        <taxon>Gunneridae</taxon>
        <taxon>Pentapetalae</taxon>
        <taxon>rosids</taxon>
        <taxon>malvids</taxon>
        <taxon>Brassicales</taxon>
        <taxon>Brassicaceae</taxon>
        <taxon>Camelineae</taxon>
        <taxon>Camelina</taxon>
    </lineage>
</organism>
<evidence type="ECO:0000313" key="9">
    <source>
        <dbReference type="Proteomes" id="UP000694864"/>
    </source>
</evidence>
<dbReference type="Proteomes" id="UP000694864">
    <property type="component" value="Chromosome 1"/>
</dbReference>
<evidence type="ECO:0000256" key="3">
    <source>
        <dbReference type="ARBA" id="ARBA00022771"/>
    </source>
</evidence>
<sequence length="536" mass="59812">MVASYAFLRDVKPFKTSWKVQVCVLHTWRTDTTQFGESFDMVLADAQGTMIHATVKKNLMNRFENKITQGEWRSVENFGLSFAGGQFKPTGHQYKMSFMTQTVVARIEPLFDEPYISLSRFDYVISGNLNPNFLIVVNVGAMETIDVNNKPAKKIDVELRDESDVRLTCTLWGSFADQIYAACQDVDVEMVICLLRFAKIKIYNDVRTIANAFNASQLTINPEYDQIVEFKNKLPNDGLALTLLESKPKCELQLANNGEFYAQHVNGTIQDILNSIEVGKVKLICTIYAIDCDWAWYYIACKKCNKKVSKMKSTTNGNASVTKKQKWQCDTCHAQVTNILARFKTHVKVMDQTGQMKLMLFDSPAVEIVGCTANSLIEGPFDEMEDPENLPAAIRNLVGKTYQFLVSIENDNLWNELDTYKVSKVLSKDGTNDDDVTELSHGGDNPTDDSTGDQVTLLLISSEEASESTTPSSKRSTSDSNVPLDNASATKKLCLDHIKVVNIKQENLTKGEIMAQAKTAIAGMVEGGNGATYKKK</sequence>
<evidence type="ECO:0000313" key="10">
    <source>
        <dbReference type="RefSeq" id="XP_010426045.1"/>
    </source>
</evidence>
<name>A0ABM0TGF4_CAMSA</name>
<keyword evidence="9" id="KW-1185">Reference proteome</keyword>
<keyword evidence="5" id="KW-0238">DNA-binding</keyword>
<dbReference type="CDD" id="cd04476">
    <property type="entry name" value="RPA1_DBD_C"/>
    <property type="match status" value="1"/>
</dbReference>
<keyword evidence="3" id="KW-0863">Zinc-finger</keyword>
<keyword evidence="2" id="KW-0479">Metal-binding</keyword>
<dbReference type="RefSeq" id="XP_010426045.1">
    <property type="nucleotide sequence ID" value="XM_010427743.1"/>
</dbReference>
<proteinExistence type="inferred from homology"/>
<dbReference type="GeneID" id="104711069"/>
<dbReference type="PANTHER" id="PTHR47165:SF4">
    <property type="entry name" value="OS03G0429900 PROTEIN"/>
    <property type="match status" value="1"/>
</dbReference>
<evidence type="ECO:0000256" key="6">
    <source>
        <dbReference type="SAM" id="MobiDB-lite"/>
    </source>
</evidence>
<feature type="region of interest" description="Disordered" evidence="6">
    <location>
        <begin position="431"/>
        <end position="484"/>
    </location>
</feature>
<evidence type="ECO:0000256" key="1">
    <source>
        <dbReference type="ARBA" id="ARBA00005690"/>
    </source>
</evidence>
<gene>
    <name evidence="10" type="primary">LOC104711069</name>
</gene>
<dbReference type="Gene3D" id="2.40.50.140">
    <property type="entry name" value="Nucleic acid-binding proteins"/>
    <property type="match status" value="3"/>
</dbReference>
<evidence type="ECO:0000256" key="2">
    <source>
        <dbReference type="ARBA" id="ARBA00022723"/>
    </source>
</evidence>
<reference evidence="9" key="1">
    <citation type="journal article" date="2014" name="Nat. Commun.">
        <title>The emerging biofuel crop Camelina sativa retains a highly undifferentiated hexaploid genome structure.</title>
        <authorList>
            <person name="Kagale S."/>
            <person name="Koh C."/>
            <person name="Nixon J."/>
            <person name="Bollina V."/>
            <person name="Clarke W.E."/>
            <person name="Tuteja R."/>
            <person name="Spillane C."/>
            <person name="Robinson S.J."/>
            <person name="Links M.G."/>
            <person name="Clarke C."/>
            <person name="Higgins E.E."/>
            <person name="Huebert T."/>
            <person name="Sharpe A.G."/>
            <person name="Parkin I.A."/>
        </authorList>
    </citation>
    <scope>NUCLEOTIDE SEQUENCE [LARGE SCALE GENOMIC DNA]</scope>
    <source>
        <strain evidence="9">cv. DH55</strain>
    </source>
</reference>
<dbReference type="CDD" id="cd04480">
    <property type="entry name" value="RPA1_DBD_A_like"/>
    <property type="match status" value="1"/>
</dbReference>
<dbReference type="InterPro" id="IPR012340">
    <property type="entry name" value="NA-bd_OB-fold"/>
</dbReference>
<feature type="domain" description="Replication factor A C-terminal" evidence="8">
    <location>
        <begin position="283"/>
        <end position="417"/>
    </location>
</feature>
<evidence type="ECO:0000256" key="4">
    <source>
        <dbReference type="ARBA" id="ARBA00022833"/>
    </source>
</evidence>
<evidence type="ECO:0000256" key="5">
    <source>
        <dbReference type="ARBA" id="ARBA00023125"/>
    </source>
</evidence>